<evidence type="ECO:0000313" key="1">
    <source>
        <dbReference type="EMBL" id="GAA1790826.1"/>
    </source>
</evidence>
<name>A0ABN2LJT8_9MICO</name>
<dbReference type="EMBL" id="BAAAPO010000023">
    <property type="protein sequence ID" value="GAA1790826.1"/>
    <property type="molecule type" value="Genomic_DNA"/>
</dbReference>
<dbReference type="RefSeq" id="WP_344083051.1">
    <property type="nucleotide sequence ID" value="NZ_BAAAPO010000023.1"/>
</dbReference>
<proteinExistence type="predicted"/>
<evidence type="ECO:0000313" key="2">
    <source>
        <dbReference type="Proteomes" id="UP001499938"/>
    </source>
</evidence>
<reference evidence="1 2" key="1">
    <citation type="journal article" date="2019" name="Int. J. Syst. Evol. Microbiol.">
        <title>The Global Catalogue of Microorganisms (GCM) 10K type strain sequencing project: providing services to taxonomists for standard genome sequencing and annotation.</title>
        <authorList>
            <consortium name="The Broad Institute Genomics Platform"/>
            <consortium name="The Broad Institute Genome Sequencing Center for Infectious Disease"/>
            <person name="Wu L."/>
            <person name="Ma J."/>
        </authorList>
    </citation>
    <scope>NUCLEOTIDE SEQUENCE [LARGE SCALE GENOMIC DNA]</scope>
    <source>
        <strain evidence="1 2">JCM 15592</strain>
    </source>
</reference>
<sequence>MLIDCTGCPVRGTHCDGCMVTGLLATIPLGSAHAPPLGAAEGIGPSEVGLDRRERAAVTALVSAGLVSAEVAAAARAVLEPSTLQQWRGVVSATG</sequence>
<protein>
    <submittedName>
        <fullName evidence="1">Uncharacterized protein</fullName>
    </submittedName>
</protein>
<dbReference type="Proteomes" id="UP001499938">
    <property type="component" value="Unassembled WGS sequence"/>
</dbReference>
<organism evidence="1 2">
    <name type="scientific">Nostocoides veronense</name>
    <dbReference type="NCBI Taxonomy" id="330836"/>
    <lineage>
        <taxon>Bacteria</taxon>
        <taxon>Bacillati</taxon>
        <taxon>Actinomycetota</taxon>
        <taxon>Actinomycetes</taxon>
        <taxon>Micrococcales</taxon>
        <taxon>Intrasporangiaceae</taxon>
        <taxon>Nostocoides</taxon>
    </lineage>
</organism>
<accession>A0ABN2LJT8</accession>
<keyword evidence="2" id="KW-1185">Reference proteome</keyword>
<gene>
    <name evidence="1" type="ORF">GCM10009811_14750</name>
</gene>
<comment type="caution">
    <text evidence="1">The sequence shown here is derived from an EMBL/GenBank/DDBJ whole genome shotgun (WGS) entry which is preliminary data.</text>
</comment>